<feature type="region of interest" description="Disordered" evidence="1">
    <location>
        <begin position="1"/>
        <end position="47"/>
    </location>
</feature>
<dbReference type="EMBL" id="BARU01037380">
    <property type="protein sequence ID" value="GAH87473.1"/>
    <property type="molecule type" value="Genomic_DNA"/>
</dbReference>
<evidence type="ECO:0000313" key="2">
    <source>
        <dbReference type="EMBL" id="GAH87473.1"/>
    </source>
</evidence>
<feature type="compositionally biased region" description="Basic and acidic residues" evidence="1">
    <location>
        <begin position="33"/>
        <end position="47"/>
    </location>
</feature>
<sequence length="47" mass="5442">MSDKQNLQKALDAQTKAKQEDKKALNIIAENNRQLRREAEEKSSRQS</sequence>
<accession>X1KZZ0</accession>
<proteinExistence type="predicted"/>
<comment type="caution">
    <text evidence="2">The sequence shown here is derived from an EMBL/GenBank/DDBJ whole genome shotgun (WGS) entry which is preliminary data.</text>
</comment>
<reference evidence="2" key="1">
    <citation type="journal article" date="2014" name="Front. Microbiol.">
        <title>High frequency of phylogenetically diverse reductive dehalogenase-homologous genes in deep subseafloor sedimentary metagenomes.</title>
        <authorList>
            <person name="Kawai M."/>
            <person name="Futagami T."/>
            <person name="Toyoda A."/>
            <person name="Takaki Y."/>
            <person name="Nishi S."/>
            <person name="Hori S."/>
            <person name="Arai W."/>
            <person name="Tsubouchi T."/>
            <person name="Morono Y."/>
            <person name="Uchiyama I."/>
            <person name="Ito T."/>
            <person name="Fujiyama A."/>
            <person name="Inagaki F."/>
            <person name="Takami H."/>
        </authorList>
    </citation>
    <scope>NUCLEOTIDE SEQUENCE</scope>
    <source>
        <strain evidence="2">Expedition CK06-06</strain>
    </source>
</reference>
<organism evidence="2">
    <name type="scientific">marine sediment metagenome</name>
    <dbReference type="NCBI Taxonomy" id="412755"/>
    <lineage>
        <taxon>unclassified sequences</taxon>
        <taxon>metagenomes</taxon>
        <taxon>ecological metagenomes</taxon>
    </lineage>
</organism>
<name>X1KZZ0_9ZZZZ</name>
<gene>
    <name evidence="2" type="ORF">S03H2_58261</name>
</gene>
<feature type="compositionally biased region" description="Basic and acidic residues" evidence="1">
    <location>
        <begin position="15"/>
        <end position="24"/>
    </location>
</feature>
<protein>
    <submittedName>
        <fullName evidence="2">Uncharacterized protein</fullName>
    </submittedName>
</protein>
<dbReference type="AlphaFoldDB" id="X1KZZ0"/>
<evidence type="ECO:0000256" key="1">
    <source>
        <dbReference type="SAM" id="MobiDB-lite"/>
    </source>
</evidence>